<dbReference type="Proteomes" id="UP001345219">
    <property type="component" value="Chromosome 8"/>
</dbReference>
<evidence type="ECO:0008006" key="3">
    <source>
        <dbReference type="Google" id="ProtNLM"/>
    </source>
</evidence>
<comment type="caution">
    <text evidence="1">The sequence shown here is derived from an EMBL/GenBank/DDBJ whole genome shotgun (WGS) entry which is preliminary data.</text>
</comment>
<dbReference type="AlphaFoldDB" id="A0AAN7JXH6"/>
<dbReference type="InterPro" id="IPR038790">
    <property type="entry name" value="Med9_plant"/>
</dbReference>
<evidence type="ECO:0000313" key="2">
    <source>
        <dbReference type="Proteomes" id="UP001345219"/>
    </source>
</evidence>
<protein>
    <recommendedName>
        <fullName evidence="3">Mediator of RNA polymerase II transcription subunit 9</fullName>
    </recommendedName>
</protein>
<dbReference type="PANTHER" id="PTHR37188">
    <property type="entry name" value="MEDIATOR OF RNA POLYMERASE II TRANSCRIPTION SUBUNIT-RELATED"/>
    <property type="match status" value="1"/>
</dbReference>
<sequence length="101" mass="11369">MPILIGVMHLQLMEGLTEAVEKGSSDQHSDALIGVKVNELKNNFEKCQQLMVSIAESISSKAMTVEGQKHKLEETEQILNQRKDFIGKYKHSVEELMKSDP</sequence>
<reference evidence="1 2" key="1">
    <citation type="journal article" date="2023" name="Hortic Res">
        <title>Pangenome of water caltrop reveals structural variations and asymmetric subgenome divergence after allopolyploidization.</title>
        <authorList>
            <person name="Zhang X."/>
            <person name="Chen Y."/>
            <person name="Wang L."/>
            <person name="Yuan Y."/>
            <person name="Fang M."/>
            <person name="Shi L."/>
            <person name="Lu R."/>
            <person name="Comes H.P."/>
            <person name="Ma Y."/>
            <person name="Chen Y."/>
            <person name="Huang G."/>
            <person name="Zhou Y."/>
            <person name="Zheng Z."/>
            <person name="Qiu Y."/>
        </authorList>
    </citation>
    <scope>NUCLEOTIDE SEQUENCE [LARGE SCALE GENOMIC DNA]</scope>
    <source>
        <tissue evidence="1">Roots</tissue>
    </source>
</reference>
<keyword evidence="2" id="KW-1185">Reference proteome</keyword>
<dbReference type="GO" id="GO:0016592">
    <property type="term" value="C:mediator complex"/>
    <property type="evidence" value="ECO:0007669"/>
    <property type="project" value="InterPro"/>
</dbReference>
<dbReference type="EMBL" id="JAXIOK010000014">
    <property type="protein sequence ID" value="KAK4754822.1"/>
    <property type="molecule type" value="Genomic_DNA"/>
</dbReference>
<proteinExistence type="predicted"/>
<organism evidence="1 2">
    <name type="scientific">Trapa incisa</name>
    <dbReference type="NCBI Taxonomy" id="236973"/>
    <lineage>
        <taxon>Eukaryota</taxon>
        <taxon>Viridiplantae</taxon>
        <taxon>Streptophyta</taxon>
        <taxon>Embryophyta</taxon>
        <taxon>Tracheophyta</taxon>
        <taxon>Spermatophyta</taxon>
        <taxon>Magnoliopsida</taxon>
        <taxon>eudicotyledons</taxon>
        <taxon>Gunneridae</taxon>
        <taxon>Pentapetalae</taxon>
        <taxon>rosids</taxon>
        <taxon>malvids</taxon>
        <taxon>Myrtales</taxon>
        <taxon>Lythraceae</taxon>
        <taxon>Trapa</taxon>
    </lineage>
</organism>
<dbReference type="PANTHER" id="PTHR37188:SF1">
    <property type="entry name" value="MEDIATOR OF RNA POLYMERASE II TRANSCRIPTION SUBUNIT-RELATED"/>
    <property type="match status" value="1"/>
</dbReference>
<gene>
    <name evidence="1" type="ORF">SAY87_008579</name>
</gene>
<evidence type="ECO:0000313" key="1">
    <source>
        <dbReference type="EMBL" id="KAK4754822.1"/>
    </source>
</evidence>
<name>A0AAN7JXH6_9MYRT</name>
<accession>A0AAN7JXH6</accession>